<dbReference type="RefSeq" id="WP_140231268.1">
    <property type="nucleotide sequence ID" value="NZ_BAAAEV010000001.1"/>
</dbReference>
<accession>A0ABX0TZH9</accession>
<reference evidence="1 2" key="1">
    <citation type="submission" date="2020-03" db="EMBL/GenBank/DDBJ databases">
        <title>Genomic Encyclopedia of Type Strains, Phase IV (KMG-IV): sequencing the most valuable type-strain genomes for metagenomic binning, comparative biology and taxonomic classification.</title>
        <authorList>
            <person name="Goeker M."/>
        </authorList>
    </citation>
    <scope>NUCLEOTIDE SEQUENCE [LARGE SCALE GENOMIC DNA]</scope>
    <source>
        <strain evidence="1 2">DSM 22753</strain>
    </source>
</reference>
<gene>
    <name evidence="1" type="ORF">FHT01_001180</name>
</gene>
<dbReference type="InterPro" id="IPR018684">
    <property type="entry name" value="DUF2171"/>
</dbReference>
<dbReference type="EMBL" id="JAASQP010000001">
    <property type="protein sequence ID" value="NIJ23638.1"/>
    <property type="molecule type" value="Genomic_DNA"/>
</dbReference>
<name>A0ABX0TZH9_9SPHN</name>
<sequence length="91" mass="9429">MADLSNIREHMEVIGADGVHVGTVDRIEGDRIKLTKKDSGADIEGAAGKHSGHHHFIAGGLVAEVEGDTVRLSANADVAVAMEEEEGGEAA</sequence>
<evidence type="ECO:0008006" key="3">
    <source>
        <dbReference type="Google" id="ProtNLM"/>
    </source>
</evidence>
<evidence type="ECO:0000313" key="1">
    <source>
        <dbReference type="EMBL" id="NIJ23638.1"/>
    </source>
</evidence>
<dbReference type="Pfam" id="PF09939">
    <property type="entry name" value="DUF2171"/>
    <property type="match status" value="1"/>
</dbReference>
<proteinExistence type="predicted"/>
<comment type="caution">
    <text evidence="1">The sequence shown here is derived from an EMBL/GenBank/DDBJ whole genome shotgun (WGS) entry which is preliminary data.</text>
</comment>
<evidence type="ECO:0000313" key="2">
    <source>
        <dbReference type="Proteomes" id="UP000788153"/>
    </source>
</evidence>
<protein>
    <recommendedName>
        <fullName evidence="3">DUF2171 domain-containing protein</fullName>
    </recommendedName>
</protein>
<dbReference type="Proteomes" id="UP000788153">
    <property type="component" value="Unassembled WGS sequence"/>
</dbReference>
<keyword evidence="2" id="KW-1185">Reference proteome</keyword>
<organism evidence="1 2">
    <name type="scientific">Sphingomonas japonica</name>
    <dbReference type="NCBI Taxonomy" id="511662"/>
    <lineage>
        <taxon>Bacteria</taxon>
        <taxon>Pseudomonadati</taxon>
        <taxon>Pseudomonadota</taxon>
        <taxon>Alphaproteobacteria</taxon>
        <taxon>Sphingomonadales</taxon>
        <taxon>Sphingomonadaceae</taxon>
        <taxon>Sphingomonas</taxon>
    </lineage>
</organism>